<dbReference type="OrthoDB" id="80787at2"/>
<sequence length="104" mass="12167">MQNLNERMENITEMENILNKMNDLMSRLETLHQEWKDTQPDFEKLLNYYEGEQWQADYEAYEEGLFPQDFPCGVLSEDAVFDLVSSQHSTALDAIKLSADILTK</sequence>
<dbReference type="AlphaFoldDB" id="A0A6P1QUG7"/>
<gene>
    <name evidence="1" type="ORF">DBX24_00160</name>
</gene>
<proteinExistence type="predicted"/>
<evidence type="ECO:0000313" key="2">
    <source>
        <dbReference type="Proteomes" id="UP000464318"/>
    </source>
</evidence>
<reference evidence="1 2" key="1">
    <citation type="submission" date="2018-04" db="EMBL/GenBank/DDBJ databases">
        <title>Characteristic and Complete Genome Sequencing of A Novel Member of Infective Endocarditis Causative Bacteria: Bergeyella cardium QL-PH.</title>
        <authorList>
            <person name="Pan H."/>
            <person name="Sun E."/>
            <person name="Zhang Y."/>
        </authorList>
    </citation>
    <scope>NUCLEOTIDE SEQUENCE [LARGE SCALE GENOMIC DNA]</scope>
    <source>
        <strain evidence="1 2">HPQL</strain>
    </source>
</reference>
<dbReference type="EMBL" id="CP029149">
    <property type="protein sequence ID" value="QHN64411.1"/>
    <property type="molecule type" value="Genomic_DNA"/>
</dbReference>
<dbReference type="InterPro" id="IPR025384">
    <property type="entry name" value="DUF4298"/>
</dbReference>
<keyword evidence="2" id="KW-1185">Reference proteome</keyword>
<name>A0A6P1QUG7_9FLAO</name>
<organism evidence="1 2">
    <name type="scientific">Bergeyella cardium</name>
    <dbReference type="NCBI Taxonomy" id="1585976"/>
    <lineage>
        <taxon>Bacteria</taxon>
        <taxon>Pseudomonadati</taxon>
        <taxon>Bacteroidota</taxon>
        <taxon>Flavobacteriia</taxon>
        <taxon>Flavobacteriales</taxon>
        <taxon>Weeksellaceae</taxon>
        <taxon>Bergeyella</taxon>
    </lineage>
</organism>
<protein>
    <submittedName>
        <fullName evidence="1">DUF4298 domain-containing protein</fullName>
    </submittedName>
</protein>
<accession>A0A6P1QUG7</accession>
<dbReference type="Proteomes" id="UP000464318">
    <property type="component" value="Chromosome"/>
</dbReference>
<dbReference type="KEGG" id="bcad:DBX24_00160"/>
<evidence type="ECO:0000313" key="1">
    <source>
        <dbReference type="EMBL" id="QHN64411.1"/>
    </source>
</evidence>
<dbReference type="Pfam" id="PF14131">
    <property type="entry name" value="DUF4298"/>
    <property type="match status" value="1"/>
</dbReference>
<dbReference type="RefSeq" id="WP_160223591.1">
    <property type="nucleotide sequence ID" value="NZ_CP029149.1"/>
</dbReference>